<dbReference type="PANTHER" id="PTHR33204">
    <property type="entry name" value="TRANSCRIPTIONAL REGULATOR, MARR FAMILY"/>
    <property type="match status" value="1"/>
</dbReference>
<organism evidence="5 6">
    <name type="scientific">Anaerovorax odorimutans</name>
    <dbReference type="NCBI Taxonomy" id="109327"/>
    <lineage>
        <taxon>Bacteria</taxon>
        <taxon>Bacillati</taxon>
        <taxon>Bacillota</taxon>
        <taxon>Clostridia</taxon>
        <taxon>Peptostreptococcales</taxon>
        <taxon>Anaerovoracaceae</taxon>
        <taxon>Anaerovorax</taxon>
    </lineage>
</organism>
<sequence>MPWKGVFMQTTYSEKEIPDLSEEKCSVIYALEIIGGKWKLPIIWKLSKKKTMRYNELKRELEGITNIMLTRSLQYLEEHQLVIRRELEHIPPHVEYSLTDRARQLIPALEVIKDWGRQEMKRSQEQSGELSSVPAKR</sequence>
<dbReference type="EMBL" id="JANFXK010000015">
    <property type="protein sequence ID" value="MCQ4637722.1"/>
    <property type="molecule type" value="Genomic_DNA"/>
</dbReference>
<gene>
    <name evidence="5" type="ORF">NE619_13390</name>
</gene>
<keyword evidence="2" id="KW-0238">DNA-binding</keyword>
<feature type="domain" description="HTH hxlR-type" evidence="4">
    <location>
        <begin position="25"/>
        <end position="124"/>
    </location>
</feature>
<evidence type="ECO:0000259" key="4">
    <source>
        <dbReference type="PROSITE" id="PS51118"/>
    </source>
</evidence>
<evidence type="ECO:0000256" key="1">
    <source>
        <dbReference type="ARBA" id="ARBA00023015"/>
    </source>
</evidence>
<dbReference type="InterPro" id="IPR036388">
    <property type="entry name" value="WH-like_DNA-bd_sf"/>
</dbReference>
<proteinExistence type="predicted"/>
<protein>
    <submittedName>
        <fullName evidence="5">Helix-turn-helix transcriptional regulator</fullName>
    </submittedName>
</protein>
<evidence type="ECO:0000256" key="3">
    <source>
        <dbReference type="ARBA" id="ARBA00023163"/>
    </source>
</evidence>
<dbReference type="PROSITE" id="PS51118">
    <property type="entry name" value="HTH_HXLR"/>
    <property type="match status" value="1"/>
</dbReference>
<keyword evidence="3" id="KW-0804">Transcription</keyword>
<reference evidence="5 6" key="1">
    <citation type="submission" date="2022-06" db="EMBL/GenBank/DDBJ databases">
        <title>Isolation of gut microbiota from human fecal samples.</title>
        <authorList>
            <person name="Pamer E.G."/>
            <person name="Barat B."/>
            <person name="Waligurski E."/>
            <person name="Medina S."/>
            <person name="Paddock L."/>
            <person name="Mostad J."/>
        </authorList>
    </citation>
    <scope>NUCLEOTIDE SEQUENCE [LARGE SCALE GENOMIC DNA]</scope>
    <source>
        <strain evidence="5 6">SL.3.17</strain>
    </source>
</reference>
<comment type="caution">
    <text evidence="5">The sequence shown here is derived from an EMBL/GenBank/DDBJ whole genome shotgun (WGS) entry which is preliminary data.</text>
</comment>
<keyword evidence="1" id="KW-0805">Transcription regulation</keyword>
<dbReference type="Gene3D" id="1.10.10.10">
    <property type="entry name" value="Winged helix-like DNA-binding domain superfamily/Winged helix DNA-binding domain"/>
    <property type="match status" value="1"/>
</dbReference>
<dbReference type="Proteomes" id="UP001524502">
    <property type="component" value="Unassembled WGS sequence"/>
</dbReference>
<evidence type="ECO:0000313" key="5">
    <source>
        <dbReference type="EMBL" id="MCQ4637722.1"/>
    </source>
</evidence>
<dbReference type="PANTHER" id="PTHR33204:SF29">
    <property type="entry name" value="TRANSCRIPTIONAL REGULATOR"/>
    <property type="match status" value="1"/>
</dbReference>
<dbReference type="InterPro" id="IPR036390">
    <property type="entry name" value="WH_DNA-bd_sf"/>
</dbReference>
<evidence type="ECO:0000313" key="6">
    <source>
        <dbReference type="Proteomes" id="UP001524502"/>
    </source>
</evidence>
<accession>A0ABT1RRC0</accession>
<keyword evidence="6" id="KW-1185">Reference proteome</keyword>
<name>A0ABT1RRC0_9FIRM</name>
<evidence type="ECO:0000256" key="2">
    <source>
        <dbReference type="ARBA" id="ARBA00023125"/>
    </source>
</evidence>
<dbReference type="Pfam" id="PF01638">
    <property type="entry name" value="HxlR"/>
    <property type="match status" value="1"/>
</dbReference>
<dbReference type="SUPFAM" id="SSF46785">
    <property type="entry name" value="Winged helix' DNA-binding domain"/>
    <property type="match status" value="1"/>
</dbReference>
<dbReference type="InterPro" id="IPR002577">
    <property type="entry name" value="HTH_HxlR"/>
</dbReference>